<proteinExistence type="predicted"/>
<dbReference type="Proteomes" id="UP000006380">
    <property type="component" value="Chromosome"/>
</dbReference>
<organism evidence="10 11">
    <name type="scientific">Campylobacter curvus (strain 525.92)</name>
    <dbReference type="NCBI Taxonomy" id="360105"/>
    <lineage>
        <taxon>Bacteria</taxon>
        <taxon>Pseudomonadati</taxon>
        <taxon>Campylobacterota</taxon>
        <taxon>Epsilonproteobacteria</taxon>
        <taxon>Campylobacterales</taxon>
        <taxon>Campylobacteraceae</taxon>
        <taxon>Campylobacter</taxon>
    </lineage>
</organism>
<dbReference type="SUPFAM" id="SSF50182">
    <property type="entry name" value="Sm-like ribonucleoproteins"/>
    <property type="match status" value="1"/>
</dbReference>
<dbReference type="OrthoDB" id="5337452at2"/>
<accession>A7GYE2</accession>
<feature type="chain" id="PRO_5002709063" evidence="8">
    <location>
        <begin position="21"/>
        <end position="528"/>
    </location>
</feature>
<dbReference type="PANTHER" id="PTHR30566:SF5">
    <property type="entry name" value="MECHANOSENSITIVE ION CHANNEL PROTEIN 1, MITOCHONDRIAL-RELATED"/>
    <property type="match status" value="1"/>
</dbReference>
<evidence type="ECO:0000313" key="11">
    <source>
        <dbReference type="Proteomes" id="UP000006380"/>
    </source>
</evidence>
<keyword evidence="8" id="KW-0732">Signal</keyword>
<feature type="transmembrane region" description="Helical" evidence="7">
    <location>
        <begin position="269"/>
        <end position="287"/>
    </location>
</feature>
<keyword evidence="6" id="KW-0175">Coiled coil</keyword>
<dbReference type="SUPFAM" id="SSF82689">
    <property type="entry name" value="Mechanosensitive channel protein MscS (YggB), C-terminal domain"/>
    <property type="match status" value="1"/>
</dbReference>
<keyword evidence="2" id="KW-1003">Cell membrane</keyword>
<keyword evidence="4 7" id="KW-1133">Transmembrane helix</keyword>
<dbReference type="HOGENOM" id="CLU_537133_0_0_7"/>
<evidence type="ECO:0000313" key="10">
    <source>
        <dbReference type="EMBL" id="EAU00147.2"/>
    </source>
</evidence>
<evidence type="ECO:0000256" key="1">
    <source>
        <dbReference type="ARBA" id="ARBA00004651"/>
    </source>
</evidence>
<sequence>MRILLFLLGLLAFVYGEQNANVPLDDIENSGKAVDIRQQISAIDTSLRGNVWITRYANYNTYQNLLSELEKNEAALKKLDKNSRKSDELIRRSGTLKEQINLLKEYEKVPFSNMLAAPEVETPPRIINPIALISGFSYIKKIKGEKADYSRHIVELEALLSKLEDKEKLMTQLLEFDNSDANKDDLYALRQEISEFNAVKQIANTTFSVYEKRADEAINITTTDIKSQFLSMLNIAIVIIITIALTFFAKFIAKRTISDNERFYTVNKFLNFLNVTIIVLILLFAYIENVTYVVTVLGFASAGIAIAMKDMFMSMLGWMVIMFGGSIHVGDRVRVFHDGSEFVGDIIDISLLRMTVFEDVTYSTYKFNRRAGRIVFVPNNYIFTDLIANYSHYGMKTVWDGIDIVISFDSNHKKAVHIAKTIVRKYSKGYTDIAKRQMTKLRSQYSVKNPNVEPRIFTFFEPYGINISSWYMSNSYATLALRSTISAELIDAFNKEDDIKIAYPSQTLYIGKKQTPSAHSEFEGESLA</sequence>
<protein>
    <submittedName>
        <fullName evidence="10">Mechanosensitive ion channel family protein</fullName>
    </submittedName>
</protein>
<evidence type="ECO:0000256" key="4">
    <source>
        <dbReference type="ARBA" id="ARBA00022989"/>
    </source>
</evidence>
<dbReference type="InterPro" id="IPR011066">
    <property type="entry name" value="MscS_channel_C_sf"/>
</dbReference>
<dbReference type="GO" id="GO:0008381">
    <property type="term" value="F:mechanosensitive monoatomic ion channel activity"/>
    <property type="evidence" value="ECO:0007669"/>
    <property type="project" value="UniProtKB-ARBA"/>
</dbReference>
<dbReference type="InterPro" id="IPR023408">
    <property type="entry name" value="MscS_beta-dom_sf"/>
</dbReference>
<feature type="domain" description="Mechanosensitive ion channel MscS" evidence="9">
    <location>
        <begin position="310"/>
        <end position="392"/>
    </location>
</feature>
<evidence type="ECO:0000256" key="6">
    <source>
        <dbReference type="SAM" id="Coils"/>
    </source>
</evidence>
<feature type="signal peptide" evidence="8">
    <location>
        <begin position="1"/>
        <end position="20"/>
    </location>
</feature>
<keyword evidence="5 7" id="KW-0472">Membrane</keyword>
<dbReference type="PANTHER" id="PTHR30566">
    <property type="entry name" value="YNAI-RELATED MECHANOSENSITIVE ION CHANNEL"/>
    <property type="match status" value="1"/>
</dbReference>
<dbReference type="InterPro" id="IPR006685">
    <property type="entry name" value="MscS_channel_2nd"/>
</dbReference>
<dbReference type="InterPro" id="IPR010920">
    <property type="entry name" value="LSM_dom_sf"/>
</dbReference>
<comment type="subcellular location">
    <subcellularLocation>
        <location evidence="1">Cell membrane</location>
        <topology evidence="1">Multi-pass membrane protein</topology>
    </subcellularLocation>
</comment>
<dbReference type="RefSeq" id="WP_011992276.1">
    <property type="nucleotide sequence ID" value="NC_009715.2"/>
</dbReference>
<feature type="transmembrane region" description="Helical" evidence="7">
    <location>
        <begin position="229"/>
        <end position="248"/>
    </location>
</feature>
<dbReference type="EMBL" id="CP000767">
    <property type="protein sequence ID" value="EAU00147.2"/>
    <property type="molecule type" value="Genomic_DNA"/>
</dbReference>
<feature type="coiled-coil region" evidence="6">
    <location>
        <begin position="139"/>
        <end position="173"/>
    </location>
</feature>
<gene>
    <name evidence="10" type="ORF">CCV52592_1066</name>
</gene>
<dbReference type="KEGG" id="ccv:CCV52592_1066"/>
<evidence type="ECO:0000256" key="3">
    <source>
        <dbReference type="ARBA" id="ARBA00022692"/>
    </source>
</evidence>
<dbReference type="STRING" id="360105.CCV52592_1066"/>
<dbReference type="GO" id="GO:0005886">
    <property type="term" value="C:plasma membrane"/>
    <property type="evidence" value="ECO:0007669"/>
    <property type="project" value="UniProtKB-SubCell"/>
</dbReference>
<dbReference type="Pfam" id="PF00924">
    <property type="entry name" value="MS_channel_2nd"/>
    <property type="match status" value="1"/>
</dbReference>
<reference evidence="10" key="1">
    <citation type="submission" date="2016-07" db="EMBL/GenBank/DDBJ databases">
        <title>Comparative genomics of the Campylobacter concisus group.</title>
        <authorList>
            <person name="Miller W.G."/>
            <person name="Yee E."/>
            <person name="Chapman M.H."/>
            <person name="Huynh S."/>
            <person name="Bono J.L."/>
            <person name="On S.L.W."/>
            <person name="StLeger J."/>
            <person name="Foster G."/>
            <person name="Parker C.T."/>
        </authorList>
    </citation>
    <scope>NUCLEOTIDE SEQUENCE</scope>
    <source>
        <strain evidence="10">525.92</strain>
    </source>
</reference>
<evidence type="ECO:0000256" key="7">
    <source>
        <dbReference type="SAM" id="Phobius"/>
    </source>
</evidence>
<keyword evidence="3 7" id="KW-0812">Transmembrane</keyword>
<keyword evidence="11" id="KW-1185">Reference proteome</keyword>
<dbReference type="AlphaFoldDB" id="A7GYE2"/>
<name>A7GYE2_CAMC5</name>
<evidence type="ECO:0000259" key="9">
    <source>
        <dbReference type="Pfam" id="PF00924"/>
    </source>
</evidence>
<evidence type="ECO:0000256" key="2">
    <source>
        <dbReference type="ARBA" id="ARBA00022475"/>
    </source>
</evidence>
<dbReference type="Gene3D" id="2.30.30.60">
    <property type="match status" value="1"/>
</dbReference>
<evidence type="ECO:0000256" key="8">
    <source>
        <dbReference type="SAM" id="SignalP"/>
    </source>
</evidence>
<evidence type="ECO:0000256" key="5">
    <source>
        <dbReference type="ARBA" id="ARBA00023136"/>
    </source>
</evidence>